<dbReference type="FunFam" id="1.20.1050.10:FF:000004">
    <property type="entry name" value="Glutathione S-transferase F2"/>
    <property type="match status" value="1"/>
</dbReference>
<comment type="subcellular location">
    <subcellularLocation>
        <location evidence="1">Cytoplasm</location>
        <location evidence="1">Cytosol</location>
    </subcellularLocation>
</comment>
<dbReference type="SFLD" id="SFLDG01154">
    <property type="entry name" value="Main.5:_Phi-like"/>
    <property type="match status" value="1"/>
</dbReference>
<gene>
    <name evidence="10" type="ORF">HS088_TW18G00137</name>
</gene>
<dbReference type="FunCoup" id="A0A7J7CBG4">
    <property type="interactions" value="1194"/>
</dbReference>
<evidence type="ECO:0000256" key="1">
    <source>
        <dbReference type="ARBA" id="ARBA00004514"/>
    </source>
</evidence>
<comment type="caution">
    <text evidence="10">The sequence shown here is derived from an EMBL/GenBank/DDBJ whole genome shotgun (WGS) entry which is preliminary data.</text>
</comment>
<dbReference type="Proteomes" id="UP000593562">
    <property type="component" value="Unassembled WGS sequence"/>
</dbReference>
<keyword evidence="4" id="KW-0963">Cytoplasm</keyword>
<dbReference type="GO" id="GO:0005829">
    <property type="term" value="C:cytosol"/>
    <property type="evidence" value="ECO:0007669"/>
    <property type="project" value="UniProtKB-SubCell"/>
</dbReference>
<dbReference type="CDD" id="cd03053">
    <property type="entry name" value="GST_N_Phi"/>
    <property type="match status" value="1"/>
</dbReference>
<dbReference type="InterPro" id="IPR036249">
    <property type="entry name" value="Thioredoxin-like_sf"/>
</dbReference>
<evidence type="ECO:0000313" key="10">
    <source>
        <dbReference type="EMBL" id="KAF5731459.1"/>
    </source>
</evidence>
<dbReference type="GO" id="GO:0006749">
    <property type="term" value="P:glutathione metabolic process"/>
    <property type="evidence" value="ECO:0007669"/>
    <property type="project" value="TreeGrafter"/>
</dbReference>
<dbReference type="SFLD" id="SFLDS00019">
    <property type="entry name" value="Glutathione_Transferase_(cytos"/>
    <property type="match status" value="1"/>
</dbReference>
<dbReference type="InterPro" id="IPR010987">
    <property type="entry name" value="Glutathione-S-Trfase_C-like"/>
</dbReference>
<dbReference type="InterPro" id="IPR040079">
    <property type="entry name" value="Glutathione_S-Trfase"/>
</dbReference>
<dbReference type="InParanoid" id="A0A7J7CBG4"/>
<evidence type="ECO:0000256" key="7">
    <source>
        <dbReference type="ARBA" id="ARBA00047960"/>
    </source>
</evidence>
<protein>
    <recommendedName>
        <fullName evidence="3">glutathione transferase</fullName>
        <ecNumber evidence="3">2.5.1.18</ecNumber>
    </recommendedName>
</protein>
<dbReference type="Gene3D" id="1.20.1050.10">
    <property type="match status" value="1"/>
</dbReference>
<dbReference type="AlphaFoldDB" id="A0A7J7CBG4"/>
<sequence length="216" mass="24596">MADMKIHGSMISTATFRVLACLYEKEVHDFQFVNVDMAKGEHKKEPYLSLNPFGQLPAFEQGDLKLFESRAITKHLAHVYATKGNPLSCHGELLPMLMQWMEVEEQQFESPSSKLVFELCIKPMLGMPIDEAAVEGNTAKLAKVLDVYESRLGQSKYMACDWFTLVDMHHLPNIEYLMATKVKTLFDSRPRVSAWVKDIRARPAWAKVLAMKTNQA</sequence>
<evidence type="ECO:0000259" key="9">
    <source>
        <dbReference type="PROSITE" id="PS50405"/>
    </source>
</evidence>
<comment type="similarity">
    <text evidence="2">Belongs to the GST superfamily. Phi family.</text>
</comment>
<dbReference type="FunFam" id="3.40.30.10:FF:000016">
    <property type="entry name" value="Glutathione S-transferase F2"/>
    <property type="match status" value="1"/>
</dbReference>
<dbReference type="PROSITE" id="PS50405">
    <property type="entry name" value="GST_CTER"/>
    <property type="match status" value="1"/>
</dbReference>
<evidence type="ECO:0000259" key="8">
    <source>
        <dbReference type="PROSITE" id="PS50404"/>
    </source>
</evidence>
<dbReference type="GO" id="GO:0043295">
    <property type="term" value="F:glutathione binding"/>
    <property type="evidence" value="ECO:0007669"/>
    <property type="project" value="TreeGrafter"/>
</dbReference>
<dbReference type="CDD" id="cd03187">
    <property type="entry name" value="GST_C_Phi"/>
    <property type="match status" value="1"/>
</dbReference>
<dbReference type="SFLD" id="SFLDG00358">
    <property type="entry name" value="Main_(cytGST)"/>
    <property type="match status" value="1"/>
</dbReference>
<dbReference type="EMBL" id="JAAARO010000018">
    <property type="protein sequence ID" value="KAF5731459.1"/>
    <property type="molecule type" value="Genomic_DNA"/>
</dbReference>
<dbReference type="GO" id="GO:0004364">
    <property type="term" value="F:glutathione transferase activity"/>
    <property type="evidence" value="ECO:0007669"/>
    <property type="project" value="UniProtKB-EC"/>
</dbReference>
<keyword evidence="11" id="KW-1185">Reference proteome</keyword>
<name>A0A7J7CBG4_TRIWF</name>
<dbReference type="EC" id="2.5.1.18" evidence="3"/>
<feature type="domain" description="GST C-terminal" evidence="9">
    <location>
        <begin position="90"/>
        <end position="216"/>
    </location>
</feature>
<dbReference type="InterPro" id="IPR034347">
    <property type="entry name" value="GST_Phi_C"/>
</dbReference>
<organism evidence="10 11">
    <name type="scientific">Tripterygium wilfordii</name>
    <name type="common">Thunder God vine</name>
    <dbReference type="NCBI Taxonomy" id="458696"/>
    <lineage>
        <taxon>Eukaryota</taxon>
        <taxon>Viridiplantae</taxon>
        <taxon>Streptophyta</taxon>
        <taxon>Embryophyta</taxon>
        <taxon>Tracheophyta</taxon>
        <taxon>Spermatophyta</taxon>
        <taxon>Magnoliopsida</taxon>
        <taxon>eudicotyledons</taxon>
        <taxon>Gunneridae</taxon>
        <taxon>Pentapetalae</taxon>
        <taxon>rosids</taxon>
        <taxon>fabids</taxon>
        <taxon>Celastrales</taxon>
        <taxon>Celastraceae</taxon>
        <taxon>Tripterygium</taxon>
    </lineage>
</organism>
<dbReference type="InterPro" id="IPR036282">
    <property type="entry name" value="Glutathione-S-Trfase_C_sf"/>
</dbReference>
<comment type="catalytic activity">
    <reaction evidence="7">
        <text>RX + glutathione = an S-substituted glutathione + a halide anion + H(+)</text>
        <dbReference type="Rhea" id="RHEA:16437"/>
        <dbReference type="ChEBI" id="CHEBI:15378"/>
        <dbReference type="ChEBI" id="CHEBI:16042"/>
        <dbReference type="ChEBI" id="CHEBI:17792"/>
        <dbReference type="ChEBI" id="CHEBI:57925"/>
        <dbReference type="ChEBI" id="CHEBI:90779"/>
        <dbReference type="EC" id="2.5.1.18"/>
    </reaction>
</comment>
<proteinExistence type="inferred from homology"/>
<dbReference type="SUPFAM" id="SSF47616">
    <property type="entry name" value="GST C-terminal domain-like"/>
    <property type="match status" value="1"/>
</dbReference>
<dbReference type="PANTHER" id="PTHR43900">
    <property type="entry name" value="GLUTATHIONE S-TRANSFERASE RHO"/>
    <property type="match status" value="1"/>
</dbReference>
<reference evidence="10 11" key="1">
    <citation type="journal article" date="2020" name="Nat. Commun.">
        <title>Genome of Tripterygium wilfordii and identification of cytochrome P450 involved in triptolide biosynthesis.</title>
        <authorList>
            <person name="Tu L."/>
            <person name="Su P."/>
            <person name="Zhang Z."/>
            <person name="Gao L."/>
            <person name="Wang J."/>
            <person name="Hu T."/>
            <person name="Zhou J."/>
            <person name="Zhang Y."/>
            <person name="Zhao Y."/>
            <person name="Liu Y."/>
            <person name="Song Y."/>
            <person name="Tong Y."/>
            <person name="Lu Y."/>
            <person name="Yang J."/>
            <person name="Xu C."/>
            <person name="Jia M."/>
            <person name="Peters R.J."/>
            <person name="Huang L."/>
            <person name="Gao W."/>
        </authorList>
    </citation>
    <scope>NUCLEOTIDE SEQUENCE [LARGE SCALE GENOMIC DNA]</scope>
    <source>
        <strain evidence="11">cv. XIE 37</strain>
        <tissue evidence="10">Leaf</tissue>
    </source>
</reference>
<dbReference type="Gene3D" id="3.40.30.10">
    <property type="entry name" value="Glutaredoxin"/>
    <property type="match status" value="1"/>
</dbReference>
<evidence type="ECO:0000256" key="6">
    <source>
        <dbReference type="ARBA" id="ARBA00022679"/>
    </source>
</evidence>
<dbReference type="SUPFAM" id="SSF52833">
    <property type="entry name" value="Thioredoxin-like"/>
    <property type="match status" value="1"/>
</dbReference>
<dbReference type="PANTHER" id="PTHR43900:SF47">
    <property type="entry name" value="GLUTATHIONE S-TRANSFERASE F6-RELATED"/>
    <property type="match status" value="1"/>
</dbReference>
<evidence type="ECO:0000256" key="2">
    <source>
        <dbReference type="ARBA" id="ARBA00010128"/>
    </source>
</evidence>
<evidence type="ECO:0000313" key="11">
    <source>
        <dbReference type="Proteomes" id="UP000593562"/>
    </source>
</evidence>
<dbReference type="InterPro" id="IPR004046">
    <property type="entry name" value="GST_C"/>
</dbReference>
<accession>A0A7J7CBG4</accession>
<dbReference type="OrthoDB" id="422574at2759"/>
<keyword evidence="6 10" id="KW-0808">Transferase</keyword>
<keyword evidence="5" id="KW-0216">Detoxification</keyword>
<dbReference type="Pfam" id="PF02798">
    <property type="entry name" value="GST_N"/>
    <property type="match status" value="1"/>
</dbReference>
<dbReference type="InterPro" id="IPR004045">
    <property type="entry name" value="Glutathione_S-Trfase_N"/>
</dbReference>
<feature type="domain" description="GST N-terminal" evidence="8">
    <location>
        <begin position="2"/>
        <end position="84"/>
    </location>
</feature>
<evidence type="ECO:0000256" key="3">
    <source>
        <dbReference type="ARBA" id="ARBA00012452"/>
    </source>
</evidence>
<evidence type="ECO:0000256" key="5">
    <source>
        <dbReference type="ARBA" id="ARBA00022575"/>
    </source>
</evidence>
<dbReference type="PROSITE" id="PS50404">
    <property type="entry name" value="GST_NTER"/>
    <property type="match status" value="1"/>
</dbReference>
<dbReference type="GO" id="GO:0009407">
    <property type="term" value="P:toxin catabolic process"/>
    <property type="evidence" value="ECO:0007669"/>
    <property type="project" value="UniProtKB-ARBA"/>
</dbReference>
<dbReference type="Pfam" id="PF00043">
    <property type="entry name" value="GST_C"/>
    <property type="match status" value="1"/>
</dbReference>
<evidence type="ECO:0000256" key="4">
    <source>
        <dbReference type="ARBA" id="ARBA00022490"/>
    </source>
</evidence>